<reference evidence="1" key="1">
    <citation type="journal article" date="2020" name="mSystems">
        <title>Genome- and Community-Level Interaction Insights into Carbon Utilization and Element Cycling Functions of Hydrothermarchaeota in Hydrothermal Sediment.</title>
        <authorList>
            <person name="Zhou Z."/>
            <person name="Liu Y."/>
            <person name="Xu W."/>
            <person name="Pan J."/>
            <person name="Luo Z.H."/>
            <person name="Li M."/>
        </authorList>
    </citation>
    <scope>NUCLEOTIDE SEQUENCE [LARGE SCALE GENOMIC DNA]</scope>
    <source>
        <strain evidence="1">SpSt-222</strain>
    </source>
</reference>
<dbReference type="AlphaFoldDB" id="A0A7C1K557"/>
<dbReference type="EMBL" id="DSJL01000011">
    <property type="protein sequence ID" value="HEF66007.1"/>
    <property type="molecule type" value="Genomic_DNA"/>
</dbReference>
<name>A0A7C1K557_THERO</name>
<gene>
    <name evidence="1" type="ORF">ENP47_10475</name>
</gene>
<accession>A0A7C1K557</accession>
<proteinExistence type="predicted"/>
<evidence type="ECO:0000313" key="1">
    <source>
        <dbReference type="EMBL" id="HEF66007.1"/>
    </source>
</evidence>
<comment type="caution">
    <text evidence="1">The sequence shown here is derived from an EMBL/GenBank/DDBJ whole genome shotgun (WGS) entry which is preliminary data.</text>
</comment>
<sequence>MSGETVPHEQPSLQDVDLLGRLTQFFDTLEQHVRAGHGWFIFNARGQRGNRIAAFILGRLAEYQLLYTYYFVPWRDFALNAYMVEVELQSLAAQRQSLQGRAREEFDIATRVSRDNLARMMVSDLLIVAGVQPRHRHELVFLDQAVERRYQQRLSTILITPAQPHELALQIERVAPGERFWERLFERMYERSLIAL</sequence>
<organism evidence="1">
    <name type="scientific">Thermomicrobium roseum</name>
    <dbReference type="NCBI Taxonomy" id="500"/>
    <lineage>
        <taxon>Bacteria</taxon>
        <taxon>Pseudomonadati</taxon>
        <taxon>Thermomicrobiota</taxon>
        <taxon>Thermomicrobia</taxon>
        <taxon>Thermomicrobiales</taxon>
        <taxon>Thermomicrobiaceae</taxon>
        <taxon>Thermomicrobium</taxon>
    </lineage>
</organism>
<protein>
    <submittedName>
        <fullName evidence="1">Uncharacterized protein</fullName>
    </submittedName>
</protein>